<gene>
    <name evidence="2" type="ORF">KVA01_00920</name>
</gene>
<organism evidence="2 3">
    <name type="scientific">Kocuria varians</name>
    <name type="common">Micrococcus varians</name>
    <dbReference type="NCBI Taxonomy" id="1272"/>
    <lineage>
        <taxon>Bacteria</taxon>
        <taxon>Bacillati</taxon>
        <taxon>Actinomycetota</taxon>
        <taxon>Actinomycetes</taxon>
        <taxon>Micrococcales</taxon>
        <taxon>Micrococcaceae</taxon>
        <taxon>Kocuria</taxon>
    </lineage>
</organism>
<evidence type="ECO:0000313" key="3">
    <source>
        <dbReference type="Proteomes" id="UP000315730"/>
    </source>
</evidence>
<accession>A0A4Y4D3U7</accession>
<feature type="region of interest" description="Disordered" evidence="1">
    <location>
        <begin position="1"/>
        <end position="77"/>
    </location>
</feature>
<evidence type="ECO:0000313" key="2">
    <source>
        <dbReference type="EMBL" id="GEC97937.1"/>
    </source>
</evidence>
<proteinExistence type="predicted"/>
<dbReference type="AlphaFoldDB" id="A0A4Y4D3U7"/>
<sequence length="77" mass="8320">MVSEGTPSEGGATNGRRRGSHRRATGGTAPRPERALGGPAWGEPSETLGADAPDPRERQSEAGHEEWLRRQRPPHWG</sequence>
<reference evidence="2 3" key="1">
    <citation type="submission" date="2019-06" db="EMBL/GenBank/DDBJ databases">
        <title>Whole genome shotgun sequence of Kocuria varians NBRC 15358.</title>
        <authorList>
            <person name="Hosoyama A."/>
            <person name="Uohara A."/>
            <person name="Ohji S."/>
            <person name="Ichikawa N."/>
        </authorList>
    </citation>
    <scope>NUCLEOTIDE SEQUENCE [LARGE SCALE GENOMIC DNA]</scope>
    <source>
        <strain evidence="2 3">NBRC 15358</strain>
    </source>
</reference>
<feature type="compositionally biased region" description="Basic residues" evidence="1">
    <location>
        <begin position="15"/>
        <end position="24"/>
    </location>
</feature>
<dbReference type="Proteomes" id="UP000315730">
    <property type="component" value="Unassembled WGS sequence"/>
</dbReference>
<feature type="compositionally biased region" description="Basic and acidic residues" evidence="1">
    <location>
        <begin position="53"/>
        <end position="69"/>
    </location>
</feature>
<protein>
    <submittedName>
        <fullName evidence="2">Uncharacterized protein</fullName>
    </submittedName>
</protein>
<comment type="caution">
    <text evidence="2">The sequence shown here is derived from an EMBL/GenBank/DDBJ whole genome shotgun (WGS) entry which is preliminary data.</text>
</comment>
<name>A0A4Y4D3U7_KOCVA</name>
<dbReference type="OrthoDB" id="4883289at2"/>
<keyword evidence="3" id="KW-1185">Reference proteome</keyword>
<evidence type="ECO:0000256" key="1">
    <source>
        <dbReference type="SAM" id="MobiDB-lite"/>
    </source>
</evidence>
<dbReference type="EMBL" id="BJNW01000001">
    <property type="protein sequence ID" value="GEC97937.1"/>
    <property type="molecule type" value="Genomic_DNA"/>
</dbReference>